<dbReference type="PROSITE" id="PS51171">
    <property type="entry name" value="PREPHENATE_DEHYDR_3"/>
    <property type="match status" value="1"/>
</dbReference>
<accession>A0A511TBJ3</accession>
<dbReference type="CDD" id="cd13631">
    <property type="entry name" value="PBP2_Ct-PDT_like"/>
    <property type="match status" value="1"/>
</dbReference>
<comment type="caution">
    <text evidence="11">The sequence shown here is derived from an EMBL/GenBank/DDBJ whole genome shotgun (WGS) entry which is preliminary data.</text>
</comment>
<evidence type="ECO:0000313" key="14">
    <source>
        <dbReference type="Proteomes" id="UP000321514"/>
    </source>
</evidence>
<dbReference type="PANTHER" id="PTHR21022">
    <property type="entry name" value="PREPHENATE DEHYDRATASE P PROTEIN"/>
    <property type="match status" value="1"/>
</dbReference>
<feature type="domain" description="ACT" evidence="10">
    <location>
        <begin position="198"/>
        <end position="274"/>
    </location>
</feature>
<dbReference type="PROSITE" id="PS00858">
    <property type="entry name" value="PREPHENATE_DEHYDR_2"/>
    <property type="match status" value="1"/>
</dbReference>
<evidence type="ECO:0000256" key="3">
    <source>
        <dbReference type="ARBA" id="ARBA00022605"/>
    </source>
</evidence>
<dbReference type="RefSeq" id="WP_074954675.1">
    <property type="nucleotide sequence ID" value="NZ_BJXR01000048.1"/>
</dbReference>
<dbReference type="SUPFAM" id="SSF53850">
    <property type="entry name" value="Periplasmic binding protein-like II"/>
    <property type="match status" value="1"/>
</dbReference>
<dbReference type="PROSITE" id="PS51671">
    <property type="entry name" value="ACT"/>
    <property type="match status" value="1"/>
</dbReference>
<keyword evidence="4 8" id="KW-0057">Aromatic amino acid biosynthesis</keyword>
<dbReference type="Pfam" id="PF00800">
    <property type="entry name" value="PDT"/>
    <property type="match status" value="1"/>
</dbReference>
<keyword evidence="6 8" id="KW-0456">Lyase</keyword>
<dbReference type="EMBL" id="FOIB01000005">
    <property type="protein sequence ID" value="SEU12022.1"/>
    <property type="molecule type" value="Genomic_DNA"/>
</dbReference>
<evidence type="ECO:0000256" key="5">
    <source>
        <dbReference type="ARBA" id="ARBA00023222"/>
    </source>
</evidence>
<evidence type="ECO:0000256" key="2">
    <source>
        <dbReference type="ARBA" id="ARBA00013147"/>
    </source>
</evidence>
<name>A0A511TBJ3_MYXFU</name>
<dbReference type="SUPFAM" id="SSF55021">
    <property type="entry name" value="ACT-like"/>
    <property type="match status" value="1"/>
</dbReference>
<sequence length="276" mass="29849">MDELSASETRVAFQGEPGAYGEEALRVLYGPDVEAVPCPTFRAVFEAVAEGHVDSGVIPVESSLGGPVAENVDLLLEHDLPISSELSLRIHHCLVAPPGLALEDVEQVLSHPQALAQCAGYLRRRGLRPVPEANTAIAARRISREALPRTAAIASSLAAELYGLVVLEDGVEDSSDNYTRFVTLGEEPERTWKRRKTALALTVPNEPGALYRVLGAFSARGLDVSRLESRPQRRAWEYVWCLDVEGALEEARVREAVQAAQAACITLRVLGSYGVA</sequence>
<dbReference type="AlphaFoldDB" id="A0A511TBJ3"/>
<evidence type="ECO:0000313" key="11">
    <source>
        <dbReference type="EMBL" id="GEN11554.1"/>
    </source>
</evidence>
<comment type="catalytic activity">
    <reaction evidence="7 8">
        <text>prephenate + H(+) = 3-phenylpyruvate + CO2 + H2O</text>
        <dbReference type="Rhea" id="RHEA:21648"/>
        <dbReference type="ChEBI" id="CHEBI:15377"/>
        <dbReference type="ChEBI" id="CHEBI:15378"/>
        <dbReference type="ChEBI" id="CHEBI:16526"/>
        <dbReference type="ChEBI" id="CHEBI:18005"/>
        <dbReference type="ChEBI" id="CHEBI:29934"/>
        <dbReference type="EC" id="4.2.1.51"/>
    </reaction>
</comment>
<evidence type="ECO:0000259" key="10">
    <source>
        <dbReference type="PROSITE" id="PS51671"/>
    </source>
</evidence>
<organism evidence="11 14">
    <name type="scientific">Myxococcus fulvus</name>
    <dbReference type="NCBI Taxonomy" id="33"/>
    <lineage>
        <taxon>Bacteria</taxon>
        <taxon>Pseudomonadati</taxon>
        <taxon>Myxococcota</taxon>
        <taxon>Myxococcia</taxon>
        <taxon>Myxococcales</taxon>
        <taxon>Cystobacterineae</taxon>
        <taxon>Myxococcaceae</taxon>
        <taxon>Myxococcus</taxon>
    </lineage>
</organism>
<evidence type="ECO:0000313" key="13">
    <source>
        <dbReference type="Proteomes" id="UP000183760"/>
    </source>
</evidence>
<evidence type="ECO:0000256" key="4">
    <source>
        <dbReference type="ARBA" id="ARBA00023141"/>
    </source>
</evidence>
<keyword evidence="13" id="KW-1185">Reference proteome</keyword>
<dbReference type="InterPro" id="IPR045865">
    <property type="entry name" value="ACT-like_dom_sf"/>
</dbReference>
<dbReference type="CDD" id="cd04905">
    <property type="entry name" value="ACT_CM-PDT"/>
    <property type="match status" value="1"/>
</dbReference>
<dbReference type="Gene3D" id="3.40.190.10">
    <property type="entry name" value="Periplasmic binding protein-like II"/>
    <property type="match status" value="2"/>
</dbReference>
<dbReference type="Proteomes" id="UP000321514">
    <property type="component" value="Unassembled WGS sequence"/>
</dbReference>
<evidence type="ECO:0000259" key="9">
    <source>
        <dbReference type="PROSITE" id="PS51171"/>
    </source>
</evidence>
<evidence type="ECO:0000256" key="1">
    <source>
        <dbReference type="ARBA" id="ARBA00004741"/>
    </source>
</evidence>
<evidence type="ECO:0000256" key="8">
    <source>
        <dbReference type="RuleBase" id="RU361254"/>
    </source>
</evidence>
<protein>
    <recommendedName>
        <fullName evidence="2 8">Prephenate dehydratase</fullName>
        <shortName evidence="8">PDT</shortName>
        <ecNumber evidence="2 8">4.2.1.51</ecNumber>
    </recommendedName>
</protein>
<dbReference type="STRING" id="1334629.MFUL124B02_25600"/>
<dbReference type="GO" id="GO:0005737">
    <property type="term" value="C:cytoplasm"/>
    <property type="evidence" value="ECO:0007669"/>
    <property type="project" value="TreeGrafter"/>
</dbReference>
<dbReference type="OrthoDB" id="9802281at2"/>
<keyword evidence="3 8" id="KW-0028">Amino-acid biosynthesis</keyword>
<reference evidence="12 13" key="1">
    <citation type="submission" date="2016-10" db="EMBL/GenBank/DDBJ databases">
        <authorList>
            <person name="Varghese N."/>
            <person name="Submissions S."/>
        </authorList>
    </citation>
    <scope>NUCLEOTIDE SEQUENCE [LARGE SCALE GENOMIC DNA]</scope>
    <source>
        <strain evidence="12 13">DSM 16525</strain>
    </source>
</reference>
<evidence type="ECO:0000313" key="12">
    <source>
        <dbReference type="EMBL" id="SEU12022.1"/>
    </source>
</evidence>
<proteinExistence type="predicted"/>
<dbReference type="InterPro" id="IPR018528">
    <property type="entry name" value="Preph_deHydtase_CS"/>
</dbReference>
<dbReference type="InterPro" id="IPR002912">
    <property type="entry name" value="ACT_dom"/>
</dbReference>
<dbReference type="PROSITE" id="PS00857">
    <property type="entry name" value="PREPHENATE_DEHYDR_1"/>
    <property type="match status" value="1"/>
</dbReference>
<dbReference type="UniPathway" id="UPA00121">
    <property type="reaction ID" value="UER00345"/>
</dbReference>
<keyword evidence="5 8" id="KW-0584">Phenylalanine biosynthesis</keyword>
<dbReference type="InterPro" id="IPR001086">
    <property type="entry name" value="Preph_deHydtase"/>
</dbReference>
<dbReference type="PANTHER" id="PTHR21022:SF19">
    <property type="entry name" value="PREPHENATE DEHYDRATASE-RELATED"/>
    <property type="match status" value="1"/>
</dbReference>
<dbReference type="GO" id="GO:0004664">
    <property type="term" value="F:prephenate dehydratase activity"/>
    <property type="evidence" value="ECO:0007669"/>
    <property type="project" value="UniProtKB-UniRule"/>
</dbReference>
<evidence type="ECO:0000256" key="6">
    <source>
        <dbReference type="ARBA" id="ARBA00023239"/>
    </source>
</evidence>
<evidence type="ECO:0000256" key="7">
    <source>
        <dbReference type="ARBA" id="ARBA00047848"/>
    </source>
</evidence>
<dbReference type="EC" id="4.2.1.51" evidence="2 8"/>
<dbReference type="Proteomes" id="UP000183760">
    <property type="component" value="Unassembled WGS sequence"/>
</dbReference>
<dbReference type="Gene3D" id="3.30.70.260">
    <property type="match status" value="1"/>
</dbReference>
<dbReference type="Pfam" id="PF01842">
    <property type="entry name" value="ACT"/>
    <property type="match status" value="1"/>
</dbReference>
<feature type="domain" description="Prephenate dehydratase" evidence="9">
    <location>
        <begin position="10"/>
        <end position="186"/>
    </location>
</feature>
<gene>
    <name evidence="11" type="primary">pheA_1</name>
    <name evidence="8" type="synonym">pheA</name>
    <name evidence="11" type="ORF">MFU01_65910</name>
    <name evidence="12" type="ORF">SAMN05443572_10583</name>
</gene>
<dbReference type="NCBIfam" id="NF008865">
    <property type="entry name" value="PRK11898.1"/>
    <property type="match status" value="1"/>
</dbReference>
<dbReference type="EMBL" id="BJXR01000048">
    <property type="protein sequence ID" value="GEN11554.1"/>
    <property type="molecule type" value="Genomic_DNA"/>
</dbReference>
<dbReference type="GO" id="GO:0009094">
    <property type="term" value="P:L-phenylalanine biosynthetic process"/>
    <property type="evidence" value="ECO:0007669"/>
    <property type="project" value="UniProtKB-UniPathway"/>
</dbReference>
<comment type="pathway">
    <text evidence="1 8">Amino-acid biosynthesis; L-phenylalanine biosynthesis; phenylpyruvate from prephenate: step 1/1.</text>
</comment>
<reference evidence="11 14" key="2">
    <citation type="submission" date="2019-07" db="EMBL/GenBank/DDBJ databases">
        <title>Whole genome shotgun sequence of Myxococcus fulvus NBRC 100333.</title>
        <authorList>
            <person name="Hosoyama A."/>
            <person name="Uohara A."/>
            <person name="Ohji S."/>
            <person name="Ichikawa N."/>
        </authorList>
    </citation>
    <scope>NUCLEOTIDE SEQUENCE [LARGE SCALE GENOMIC DNA]</scope>
    <source>
        <strain evidence="11 14">NBRC 100333</strain>
    </source>
</reference>